<dbReference type="SUPFAM" id="SSF56935">
    <property type="entry name" value="Porins"/>
    <property type="match status" value="1"/>
</dbReference>
<evidence type="ECO:0000313" key="20">
    <source>
        <dbReference type="EMBL" id="ROQ55789.1"/>
    </source>
</evidence>
<evidence type="ECO:0000256" key="2">
    <source>
        <dbReference type="ARBA" id="ARBA00009810"/>
    </source>
</evidence>
<keyword evidence="6 14" id="KW-0812">Transmembrane</keyword>
<keyword evidence="4 14" id="KW-1134">Transmembrane beta strand</keyword>
<dbReference type="PANTHER" id="PTHR32552">
    <property type="entry name" value="FERRICHROME IRON RECEPTOR-RELATED"/>
    <property type="match status" value="1"/>
</dbReference>
<feature type="domain" description="Secretin/TonB short N-terminal" evidence="19">
    <location>
        <begin position="50"/>
        <end position="101"/>
    </location>
</feature>
<dbReference type="Proteomes" id="UP000269115">
    <property type="component" value="Unassembled WGS sequence"/>
</dbReference>
<evidence type="ECO:0000313" key="21">
    <source>
        <dbReference type="Proteomes" id="UP000269115"/>
    </source>
</evidence>
<comment type="similarity">
    <text evidence="2 14 16">Belongs to the TonB-dependent receptor family.</text>
</comment>
<dbReference type="GO" id="GO:0015891">
    <property type="term" value="P:siderophore transport"/>
    <property type="evidence" value="ECO:0007669"/>
    <property type="project" value="InterPro"/>
</dbReference>
<name>A0A9X8HNA9_PSEPU</name>
<protein>
    <submittedName>
        <fullName evidence="20">Outer membrane receptor for ferric coprogen and ferric-rhodotorulic acid</fullName>
    </submittedName>
</protein>
<evidence type="ECO:0000256" key="12">
    <source>
        <dbReference type="ARBA" id="ARBA00023170"/>
    </source>
</evidence>
<keyword evidence="8" id="KW-0408">Iron</keyword>
<evidence type="ECO:0000256" key="5">
    <source>
        <dbReference type="ARBA" id="ARBA00022496"/>
    </source>
</evidence>
<dbReference type="CDD" id="cd01347">
    <property type="entry name" value="ligand_gated_channel"/>
    <property type="match status" value="1"/>
</dbReference>
<dbReference type="InterPro" id="IPR039426">
    <property type="entry name" value="TonB-dep_rcpt-like"/>
</dbReference>
<dbReference type="InterPro" id="IPR037066">
    <property type="entry name" value="Plug_dom_sf"/>
</dbReference>
<feature type="signal peptide" evidence="18">
    <location>
        <begin position="1"/>
        <end position="27"/>
    </location>
</feature>
<evidence type="ECO:0000256" key="9">
    <source>
        <dbReference type="ARBA" id="ARBA00023065"/>
    </source>
</evidence>
<dbReference type="Pfam" id="PF00593">
    <property type="entry name" value="TonB_dep_Rec_b-barrel"/>
    <property type="match status" value="1"/>
</dbReference>
<evidence type="ECO:0000256" key="18">
    <source>
        <dbReference type="SAM" id="SignalP"/>
    </source>
</evidence>
<dbReference type="PROSITE" id="PS52016">
    <property type="entry name" value="TONB_DEPENDENT_REC_3"/>
    <property type="match status" value="1"/>
</dbReference>
<dbReference type="Gene3D" id="3.55.50.30">
    <property type="match status" value="1"/>
</dbReference>
<evidence type="ECO:0000256" key="7">
    <source>
        <dbReference type="ARBA" id="ARBA00022729"/>
    </source>
</evidence>
<keyword evidence="11 14" id="KW-0472">Membrane</keyword>
<dbReference type="NCBIfam" id="TIGR01783">
    <property type="entry name" value="TonB-siderophor"/>
    <property type="match status" value="1"/>
</dbReference>
<dbReference type="InterPro" id="IPR036942">
    <property type="entry name" value="Beta-barrel_TonB_sf"/>
</dbReference>
<reference evidence="20 21" key="1">
    <citation type="submission" date="2018-11" db="EMBL/GenBank/DDBJ databases">
        <title>Genomic analyses of the natural microbiome of Caenorhabditis elegans.</title>
        <authorList>
            <person name="Samuel B."/>
        </authorList>
    </citation>
    <scope>NUCLEOTIDE SEQUENCE [LARGE SCALE GENOMIC DNA]</scope>
    <source>
        <strain evidence="20 21">BIGb0473</strain>
    </source>
</reference>
<dbReference type="RefSeq" id="WP_123752268.1">
    <property type="nucleotide sequence ID" value="NZ_RJUR01000002.1"/>
</dbReference>
<evidence type="ECO:0000256" key="1">
    <source>
        <dbReference type="ARBA" id="ARBA00004571"/>
    </source>
</evidence>
<organism evidence="20 21">
    <name type="scientific">Pseudomonas putida</name>
    <name type="common">Arthrobacter siderocapsulatus</name>
    <dbReference type="NCBI Taxonomy" id="303"/>
    <lineage>
        <taxon>Bacteria</taxon>
        <taxon>Pseudomonadati</taxon>
        <taxon>Pseudomonadota</taxon>
        <taxon>Gammaproteobacteria</taxon>
        <taxon>Pseudomonadales</taxon>
        <taxon>Pseudomonadaceae</taxon>
        <taxon>Pseudomonas</taxon>
    </lineage>
</organism>
<dbReference type="PANTHER" id="PTHR32552:SF74">
    <property type="entry name" value="HYDROXAMATE SIDEROPHORE RECEPTOR FHUE"/>
    <property type="match status" value="1"/>
</dbReference>
<evidence type="ECO:0000256" key="14">
    <source>
        <dbReference type="PROSITE-ProRule" id="PRU01360"/>
    </source>
</evidence>
<dbReference type="GO" id="GO:0009279">
    <property type="term" value="C:cell outer membrane"/>
    <property type="evidence" value="ECO:0007669"/>
    <property type="project" value="UniProtKB-SubCell"/>
</dbReference>
<dbReference type="GO" id="GO:0015344">
    <property type="term" value="F:siderophore uptake transmembrane transporter activity"/>
    <property type="evidence" value="ECO:0007669"/>
    <property type="project" value="TreeGrafter"/>
</dbReference>
<evidence type="ECO:0000256" key="16">
    <source>
        <dbReference type="RuleBase" id="RU003357"/>
    </source>
</evidence>
<evidence type="ECO:0000256" key="4">
    <source>
        <dbReference type="ARBA" id="ARBA00022452"/>
    </source>
</evidence>
<proteinExistence type="inferred from homology"/>
<gene>
    <name evidence="20" type="ORF">EDF85_0240</name>
</gene>
<evidence type="ECO:0000256" key="13">
    <source>
        <dbReference type="ARBA" id="ARBA00023237"/>
    </source>
</evidence>
<sequence length="796" mass="86231">MPLASAPALLKRPLALLIALASGAATAAPLDIPAGPLASQLNQLASQAGIYLASDAALTAGKQSRPVTGASTPEQALHGMLAGTGLSVVRTGENRYQLITAPTGNAVELGATSINGAGLGETTENTGAYTTGQTRTATKLGLSLRQTPQSVTVIPRQVLDDHKLASLDDVVKFTPGLSSNHRDSDRYTFYSRGFQIQNIQYDGIPTQVANESQQFTSTLSDMAIYDRVEVVRGATGLLSGAGSPSATLNLVRKRPTADFQGYVSGEAGAWDRYRGEFDVAGPLTDSGAVRGRLVSAYETANSFVDWYKTDKRVIYGALDFDLSESTLLRVSLDYQNNNSDGVSFGHIPLFNNNGSATNFSRSFNPGARWSYLDNTQYNFTSVLEQKLANDWSLKASYSHQYAYRRGVTGSASAGAPDPQTGAGVSMYINRLDSYQTQDNADLYASGPFELGGREHELVVGANIAYTHLNYPTYQRANPAVDDINQWDGNPGGKPHLSKTEESLTRLSQSGTYTALRLKPYDPLSIILGTRVSWWDQKDDSSDELTGASTSRDRTRKSGVVTPYAGVVLDLNDTFSVYASYTNIFQPQTYYKTASNTSLEPLQGDNYELGIKGEFYDGALNASLALFEVQQKNTPQYVGESPQGREIYRAIAGTTTRGIETEVSGEVLPGWNIIGGYTYRESHDKDGNRVETNQPMNLFKLGTTYRLPGQLNRLTVGGNLVWQSDIYAVNGIYGTKAHQGDYGVVGLLANYAVDEHLTVGLNLNNLFDTHYYDGLGTFNSGSYGEPRNAMVNAKWTF</sequence>
<keyword evidence="5" id="KW-0410">Iron transport</keyword>
<dbReference type="InterPro" id="IPR012910">
    <property type="entry name" value="Plug_dom"/>
</dbReference>
<dbReference type="InterPro" id="IPR011662">
    <property type="entry name" value="Secretin/TonB_short_N"/>
</dbReference>
<keyword evidence="10 16" id="KW-0798">TonB box</keyword>
<evidence type="ECO:0000256" key="11">
    <source>
        <dbReference type="ARBA" id="ARBA00023136"/>
    </source>
</evidence>
<evidence type="ECO:0000259" key="19">
    <source>
        <dbReference type="SMART" id="SM00965"/>
    </source>
</evidence>
<comment type="subcellular location">
    <subcellularLocation>
        <location evidence="1 14">Cell outer membrane</location>
        <topology evidence="1 14">Multi-pass membrane protein</topology>
    </subcellularLocation>
</comment>
<evidence type="ECO:0000256" key="10">
    <source>
        <dbReference type="ARBA" id="ARBA00023077"/>
    </source>
</evidence>
<keyword evidence="13 14" id="KW-0998">Cell outer membrane</keyword>
<dbReference type="Pfam" id="PF07660">
    <property type="entry name" value="STN"/>
    <property type="match status" value="1"/>
</dbReference>
<dbReference type="InterPro" id="IPR000531">
    <property type="entry name" value="Beta-barrel_TonB"/>
</dbReference>
<evidence type="ECO:0000256" key="15">
    <source>
        <dbReference type="PROSITE-ProRule" id="PRU10144"/>
    </source>
</evidence>
<feature type="short sequence motif" description="TonB C-terminal box" evidence="15">
    <location>
        <begin position="779"/>
        <end position="796"/>
    </location>
</feature>
<keyword evidence="12 20" id="KW-0675">Receptor</keyword>
<keyword evidence="9" id="KW-0406">Ion transport</keyword>
<evidence type="ECO:0000256" key="6">
    <source>
        <dbReference type="ARBA" id="ARBA00022692"/>
    </source>
</evidence>
<keyword evidence="7 18" id="KW-0732">Signal</keyword>
<comment type="caution">
    <text evidence="20">The sequence shown here is derived from an EMBL/GenBank/DDBJ whole genome shotgun (WGS) entry which is preliminary data.</text>
</comment>
<dbReference type="AlphaFoldDB" id="A0A9X8HNA9"/>
<dbReference type="InterPro" id="IPR010105">
    <property type="entry name" value="TonB_sidphr_rcpt"/>
</dbReference>
<dbReference type="InterPro" id="IPR010917">
    <property type="entry name" value="TonB_rcpt_CS"/>
</dbReference>
<dbReference type="SMART" id="SM00965">
    <property type="entry name" value="STN"/>
    <property type="match status" value="1"/>
</dbReference>
<dbReference type="FunFam" id="2.170.130.10:FF:000010">
    <property type="entry name" value="Ferripyoverdine receptor"/>
    <property type="match status" value="1"/>
</dbReference>
<evidence type="ECO:0000256" key="8">
    <source>
        <dbReference type="ARBA" id="ARBA00023004"/>
    </source>
</evidence>
<evidence type="ECO:0000256" key="3">
    <source>
        <dbReference type="ARBA" id="ARBA00022448"/>
    </source>
</evidence>
<dbReference type="EMBL" id="RJUR01000002">
    <property type="protein sequence ID" value="ROQ55789.1"/>
    <property type="molecule type" value="Genomic_DNA"/>
</dbReference>
<keyword evidence="3 14" id="KW-0813">Transport</keyword>
<feature type="region of interest" description="Disordered" evidence="17">
    <location>
        <begin position="537"/>
        <end position="556"/>
    </location>
</feature>
<dbReference type="Gene3D" id="2.40.170.20">
    <property type="entry name" value="TonB-dependent receptor, beta-barrel domain"/>
    <property type="match status" value="1"/>
</dbReference>
<feature type="chain" id="PRO_5040881554" evidence="18">
    <location>
        <begin position="28"/>
        <end position="796"/>
    </location>
</feature>
<dbReference type="Pfam" id="PF07715">
    <property type="entry name" value="Plug"/>
    <property type="match status" value="1"/>
</dbReference>
<dbReference type="GO" id="GO:0038023">
    <property type="term" value="F:signaling receptor activity"/>
    <property type="evidence" value="ECO:0007669"/>
    <property type="project" value="InterPro"/>
</dbReference>
<dbReference type="Gene3D" id="2.170.130.10">
    <property type="entry name" value="TonB-dependent receptor, plug domain"/>
    <property type="match status" value="1"/>
</dbReference>
<accession>A0A9X8HNA9</accession>
<evidence type="ECO:0000256" key="17">
    <source>
        <dbReference type="SAM" id="MobiDB-lite"/>
    </source>
</evidence>
<dbReference type="PROSITE" id="PS01156">
    <property type="entry name" value="TONB_DEPENDENT_REC_2"/>
    <property type="match status" value="1"/>
</dbReference>